<dbReference type="GO" id="GO:0000139">
    <property type="term" value="C:Golgi membrane"/>
    <property type="evidence" value="ECO:0007669"/>
    <property type="project" value="UniProtKB-SubCell"/>
</dbReference>
<dbReference type="InterPro" id="IPR051076">
    <property type="entry name" value="Golgi_membrane_TVP38/TMEM64"/>
</dbReference>
<keyword evidence="7 11" id="KW-1133">Transmembrane helix</keyword>
<dbReference type="AlphaFoldDB" id="A0A0C3BC02"/>
<feature type="domain" description="VTT" evidence="12">
    <location>
        <begin position="98"/>
        <end position="211"/>
    </location>
</feature>
<dbReference type="Proteomes" id="UP000054097">
    <property type="component" value="Unassembled WGS sequence"/>
</dbReference>
<name>A0A0C3BC02_SERVB</name>
<evidence type="ECO:0000256" key="9">
    <source>
        <dbReference type="ARBA" id="ARBA00023136"/>
    </source>
</evidence>
<keyword evidence="8" id="KW-0333">Golgi apparatus</keyword>
<evidence type="ECO:0000256" key="11">
    <source>
        <dbReference type="SAM" id="Phobius"/>
    </source>
</evidence>
<evidence type="ECO:0000256" key="3">
    <source>
        <dbReference type="ARBA" id="ARBA00008640"/>
    </source>
</evidence>
<keyword evidence="14" id="KW-1185">Reference proteome</keyword>
<feature type="transmembrane region" description="Helical" evidence="11">
    <location>
        <begin position="77"/>
        <end position="101"/>
    </location>
</feature>
<dbReference type="OrthoDB" id="166803at2759"/>
<sequence>MAHESLSTALLRLDQYARAFVLGSLARFRKLSWRGKLFVVALALFNITLVTTVIIVGPEAIFQYFYRLSQKLKNAPFGWLISASLLILASFPPMIGFYTMVSITGFAWGLKGMYIAGPGALVGAGLSFLTLRLLFHKKLRELQQSNKHWRALDQVVAARGLPLIILIRLSPIPPWVYSTALFASITSVKFWQFIVANLFLMPKIFLTVFVASRIAALADKDQRGEMDTTTKILNYASVALGIIIGVGTGWVVYRLTQQKIRELPEFPREIDDAAADALLEAEQGAPLLRDYSPEPEDDDEPLSPIGSARKLGRDEGAR</sequence>
<accession>A0A0C3BC02</accession>
<evidence type="ECO:0000256" key="8">
    <source>
        <dbReference type="ARBA" id="ARBA00023034"/>
    </source>
</evidence>
<proteinExistence type="inferred from homology"/>
<evidence type="ECO:0000256" key="5">
    <source>
        <dbReference type="ARBA" id="ARBA00020673"/>
    </source>
</evidence>
<comment type="similarity">
    <text evidence="3">Belongs to the TVP38/TMEM64 family.</text>
</comment>
<evidence type="ECO:0000256" key="6">
    <source>
        <dbReference type="ARBA" id="ARBA00022692"/>
    </source>
</evidence>
<feature type="transmembrane region" description="Helical" evidence="11">
    <location>
        <begin position="113"/>
        <end position="135"/>
    </location>
</feature>
<dbReference type="STRING" id="933852.A0A0C3BC02"/>
<keyword evidence="9 11" id="KW-0472">Membrane</keyword>
<evidence type="ECO:0000313" key="13">
    <source>
        <dbReference type="EMBL" id="KIM29599.1"/>
    </source>
</evidence>
<evidence type="ECO:0000256" key="4">
    <source>
        <dbReference type="ARBA" id="ARBA00013533"/>
    </source>
</evidence>
<dbReference type="PANTHER" id="PTHR47549:SF1">
    <property type="entry name" value="GOLGI APPARATUS MEMBRANE PROTEIN TVP38"/>
    <property type="match status" value="1"/>
</dbReference>
<evidence type="ECO:0000256" key="7">
    <source>
        <dbReference type="ARBA" id="ARBA00022989"/>
    </source>
</evidence>
<dbReference type="GO" id="GO:0000022">
    <property type="term" value="P:mitotic spindle elongation"/>
    <property type="evidence" value="ECO:0007669"/>
    <property type="project" value="TreeGrafter"/>
</dbReference>
<comment type="subcellular location">
    <subcellularLocation>
        <location evidence="2">Golgi apparatus membrane</location>
        <topology evidence="2">Multi-pass membrane protein</topology>
    </subcellularLocation>
</comment>
<feature type="transmembrane region" description="Helical" evidence="11">
    <location>
        <begin position="37"/>
        <end position="56"/>
    </location>
</feature>
<dbReference type="Pfam" id="PF09335">
    <property type="entry name" value="VTT_dom"/>
    <property type="match status" value="1"/>
</dbReference>
<gene>
    <name evidence="13" type="ORF">M408DRAFT_328826</name>
</gene>
<reference evidence="13 14" key="1">
    <citation type="submission" date="2014-04" db="EMBL/GenBank/DDBJ databases">
        <authorList>
            <consortium name="DOE Joint Genome Institute"/>
            <person name="Kuo A."/>
            <person name="Zuccaro A."/>
            <person name="Kohler A."/>
            <person name="Nagy L.G."/>
            <person name="Floudas D."/>
            <person name="Copeland A."/>
            <person name="Barry K.W."/>
            <person name="Cichocki N."/>
            <person name="Veneault-Fourrey C."/>
            <person name="LaButti K."/>
            <person name="Lindquist E.A."/>
            <person name="Lipzen A."/>
            <person name="Lundell T."/>
            <person name="Morin E."/>
            <person name="Murat C."/>
            <person name="Sun H."/>
            <person name="Tunlid A."/>
            <person name="Henrissat B."/>
            <person name="Grigoriev I.V."/>
            <person name="Hibbett D.S."/>
            <person name="Martin F."/>
            <person name="Nordberg H.P."/>
            <person name="Cantor M.N."/>
            <person name="Hua S.X."/>
        </authorList>
    </citation>
    <scope>NUCLEOTIDE SEQUENCE [LARGE SCALE GENOMIC DNA]</scope>
    <source>
        <strain evidence="13 14">MAFF 305830</strain>
    </source>
</reference>
<feature type="transmembrane region" description="Helical" evidence="11">
    <location>
        <begin position="156"/>
        <end position="178"/>
    </location>
</feature>
<organism evidence="13 14">
    <name type="scientific">Serendipita vermifera MAFF 305830</name>
    <dbReference type="NCBI Taxonomy" id="933852"/>
    <lineage>
        <taxon>Eukaryota</taxon>
        <taxon>Fungi</taxon>
        <taxon>Dikarya</taxon>
        <taxon>Basidiomycota</taxon>
        <taxon>Agaricomycotina</taxon>
        <taxon>Agaricomycetes</taxon>
        <taxon>Sebacinales</taxon>
        <taxon>Serendipitaceae</taxon>
        <taxon>Serendipita</taxon>
    </lineage>
</organism>
<evidence type="ECO:0000256" key="10">
    <source>
        <dbReference type="SAM" id="MobiDB-lite"/>
    </source>
</evidence>
<comment type="function">
    <text evidence="1">Golgi membrane protein involved in vesicular trafficking and spindle migration.</text>
</comment>
<evidence type="ECO:0000259" key="12">
    <source>
        <dbReference type="Pfam" id="PF09335"/>
    </source>
</evidence>
<feature type="region of interest" description="Disordered" evidence="10">
    <location>
        <begin position="288"/>
        <end position="318"/>
    </location>
</feature>
<protein>
    <recommendedName>
        <fullName evidence="4">Golgi apparatus membrane protein TVP38</fullName>
    </recommendedName>
    <alternativeName>
        <fullName evidence="5">Golgi apparatus membrane protein tvp38</fullName>
    </alternativeName>
</protein>
<dbReference type="EMBL" id="KN824288">
    <property type="protein sequence ID" value="KIM29599.1"/>
    <property type="molecule type" value="Genomic_DNA"/>
</dbReference>
<dbReference type="GO" id="GO:0016192">
    <property type="term" value="P:vesicle-mediated transport"/>
    <property type="evidence" value="ECO:0007669"/>
    <property type="project" value="TreeGrafter"/>
</dbReference>
<feature type="transmembrane region" description="Helical" evidence="11">
    <location>
        <begin position="232"/>
        <end position="253"/>
    </location>
</feature>
<keyword evidence="6 11" id="KW-0812">Transmembrane</keyword>
<dbReference type="InterPro" id="IPR032816">
    <property type="entry name" value="VTT_dom"/>
</dbReference>
<feature type="transmembrane region" description="Helical" evidence="11">
    <location>
        <begin position="190"/>
        <end position="211"/>
    </location>
</feature>
<evidence type="ECO:0000313" key="14">
    <source>
        <dbReference type="Proteomes" id="UP000054097"/>
    </source>
</evidence>
<evidence type="ECO:0000256" key="1">
    <source>
        <dbReference type="ARBA" id="ARBA00002978"/>
    </source>
</evidence>
<reference evidence="14" key="2">
    <citation type="submission" date="2015-01" db="EMBL/GenBank/DDBJ databases">
        <title>Evolutionary Origins and Diversification of the Mycorrhizal Mutualists.</title>
        <authorList>
            <consortium name="DOE Joint Genome Institute"/>
            <consortium name="Mycorrhizal Genomics Consortium"/>
            <person name="Kohler A."/>
            <person name="Kuo A."/>
            <person name="Nagy L.G."/>
            <person name="Floudas D."/>
            <person name="Copeland A."/>
            <person name="Barry K.W."/>
            <person name="Cichocki N."/>
            <person name="Veneault-Fourrey C."/>
            <person name="LaButti K."/>
            <person name="Lindquist E.A."/>
            <person name="Lipzen A."/>
            <person name="Lundell T."/>
            <person name="Morin E."/>
            <person name="Murat C."/>
            <person name="Riley R."/>
            <person name="Ohm R."/>
            <person name="Sun H."/>
            <person name="Tunlid A."/>
            <person name="Henrissat B."/>
            <person name="Grigoriev I.V."/>
            <person name="Hibbett D.S."/>
            <person name="Martin F."/>
        </authorList>
    </citation>
    <scope>NUCLEOTIDE SEQUENCE [LARGE SCALE GENOMIC DNA]</scope>
    <source>
        <strain evidence="14">MAFF 305830</strain>
    </source>
</reference>
<dbReference type="HOGENOM" id="CLU_041954_2_0_1"/>
<dbReference type="PANTHER" id="PTHR47549">
    <property type="entry name" value="GOLGI APPARATUS MEMBRANE PROTEIN TVP38-RELATED"/>
    <property type="match status" value="1"/>
</dbReference>
<evidence type="ECO:0000256" key="2">
    <source>
        <dbReference type="ARBA" id="ARBA00004653"/>
    </source>
</evidence>